<feature type="domain" description="OVATE" evidence="7">
    <location>
        <begin position="29"/>
        <end position="88"/>
    </location>
</feature>
<comment type="subcellular location">
    <subcellularLocation>
        <location evidence="1 6">Nucleus</location>
    </subcellularLocation>
</comment>
<evidence type="ECO:0000256" key="4">
    <source>
        <dbReference type="ARBA" id="ARBA00023163"/>
    </source>
</evidence>
<dbReference type="EMBL" id="KK198757">
    <property type="protein sequence ID" value="KCW75229.1"/>
    <property type="molecule type" value="Genomic_DNA"/>
</dbReference>
<proteinExistence type="predicted"/>
<dbReference type="STRING" id="71139.A0A059CAF0"/>
<evidence type="ECO:0000256" key="1">
    <source>
        <dbReference type="ARBA" id="ARBA00004123"/>
    </source>
</evidence>
<sequence length="93" mass="10999">MIRERQEARRAEQRKRRMGRTEFILIVAVEMDSYDPVQDFKDSMAQMITSTGIVDAKGLRRLLDWYLSVNCEDSRGVILEAFYDVCFNLFVRK</sequence>
<dbReference type="InterPro" id="IPR038933">
    <property type="entry name" value="Ovate"/>
</dbReference>
<dbReference type="NCBIfam" id="TIGR01568">
    <property type="entry name" value="A_thal_3678"/>
    <property type="match status" value="1"/>
</dbReference>
<comment type="function">
    <text evidence="6">Transcriptional repressor that regulates multiple aspects of plant growth and development.</text>
</comment>
<dbReference type="PANTHER" id="PTHR33057">
    <property type="entry name" value="TRANSCRIPTION REPRESSOR OFP7-RELATED"/>
    <property type="match status" value="1"/>
</dbReference>
<evidence type="ECO:0000256" key="5">
    <source>
        <dbReference type="ARBA" id="ARBA00023242"/>
    </source>
</evidence>
<dbReference type="PANTHER" id="PTHR33057:SF114">
    <property type="entry name" value="TRANSCRIPTION REPRESSOR-RELATED"/>
    <property type="match status" value="1"/>
</dbReference>
<dbReference type="AlphaFoldDB" id="A0A059CAF0"/>
<organism evidence="8">
    <name type="scientific">Eucalyptus grandis</name>
    <name type="common">Flooded gum</name>
    <dbReference type="NCBI Taxonomy" id="71139"/>
    <lineage>
        <taxon>Eukaryota</taxon>
        <taxon>Viridiplantae</taxon>
        <taxon>Streptophyta</taxon>
        <taxon>Embryophyta</taxon>
        <taxon>Tracheophyta</taxon>
        <taxon>Spermatophyta</taxon>
        <taxon>Magnoliopsida</taxon>
        <taxon>eudicotyledons</taxon>
        <taxon>Gunneridae</taxon>
        <taxon>Pentapetalae</taxon>
        <taxon>rosids</taxon>
        <taxon>malvids</taxon>
        <taxon>Myrtales</taxon>
        <taxon>Myrtaceae</taxon>
        <taxon>Myrtoideae</taxon>
        <taxon>Eucalypteae</taxon>
        <taxon>Eucalyptus</taxon>
    </lineage>
</organism>
<dbReference type="InParanoid" id="A0A059CAF0"/>
<dbReference type="PROSITE" id="PS51754">
    <property type="entry name" value="OVATE"/>
    <property type="match status" value="1"/>
</dbReference>
<dbReference type="InterPro" id="IPR006458">
    <property type="entry name" value="Ovate_C"/>
</dbReference>
<dbReference type="Gramene" id="KCW75229">
    <property type="protein sequence ID" value="KCW75229"/>
    <property type="gene ID" value="EUGRSUZ_E03982"/>
</dbReference>
<protein>
    <recommendedName>
        <fullName evidence="6">Transcription repressor</fullName>
    </recommendedName>
    <alternativeName>
        <fullName evidence="6">Ovate family protein</fullName>
    </alternativeName>
</protein>
<evidence type="ECO:0000256" key="3">
    <source>
        <dbReference type="ARBA" id="ARBA00023015"/>
    </source>
</evidence>
<keyword evidence="4 6" id="KW-0804">Transcription</keyword>
<keyword evidence="5 6" id="KW-0539">Nucleus</keyword>
<evidence type="ECO:0000259" key="7">
    <source>
        <dbReference type="PROSITE" id="PS51754"/>
    </source>
</evidence>
<accession>A0A059CAF0</accession>
<dbReference type="GO" id="GO:0005634">
    <property type="term" value="C:nucleus"/>
    <property type="evidence" value="ECO:0007669"/>
    <property type="project" value="UniProtKB-SubCell"/>
</dbReference>
<dbReference type="GO" id="GO:0045892">
    <property type="term" value="P:negative regulation of DNA-templated transcription"/>
    <property type="evidence" value="ECO:0007669"/>
    <property type="project" value="UniProtKB-UniRule"/>
</dbReference>
<gene>
    <name evidence="8" type="ORF">EUGRSUZ_E03982</name>
</gene>
<name>A0A059CAF0_EUCGR</name>
<keyword evidence="2 6" id="KW-0678">Repressor</keyword>
<reference evidence="8" key="1">
    <citation type="submission" date="2013-07" db="EMBL/GenBank/DDBJ databases">
        <title>The genome of Eucalyptus grandis.</title>
        <authorList>
            <person name="Schmutz J."/>
            <person name="Hayes R."/>
            <person name="Myburg A."/>
            <person name="Tuskan G."/>
            <person name="Grattapaglia D."/>
            <person name="Rokhsar D.S."/>
        </authorList>
    </citation>
    <scope>NUCLEOTIDE SEQUENCE</scope>
    <source>
        <tissue evidence="8">Leaf extractions</tissue>
    </source>
</reference>
<evidence type="ECO:0000256" key="6">
    <source>
        <dbReference type="RuleBase" id="RU367028"/>
    </source>
</evidence>
<evidence type="ECO:0000313" key="8">
    <source>
        <dbReference type="EMBL" id="KCW75229.1"/>
    </source>
</evidence>
<evidence type="ECO:0000256" key="2">
    <source>
        <dbReference type="ARBA" id="ARBA00022491"/>
    </source>
</evidence>
<keyword evidence="3 6" id="KW-0805">Transcription regulation</keyword>
<dbReference type="eggNOG" id="ENOG502S0XC">
    <property type="taxonomic scope" value="Eukaryota"/>
</dbReference>
<dbReference type="Pfam" id="PF04844">
    <property type="entry name" value="Ovate"/>
    <property type="match status" value="1"/>
</dbReference>